<accession>A0ACD5DCV0</accession>
<reference evidence="1" key="1">
    <citation type="submission" date="2024-08" db="EMBL/GenBank/DDBJ databases">
        <title>Lentilactobacillus sp. nov., isolated from tree bark.</title>
        <authorList>
            <person name="Phuengjayaem S."/>
            <person name="Tanasupawat S."/>
        </authorList>
    </citation>
    <scope>NUCLEOTIDE SEQUENCE</scope>
    <source>
        <strain evidence="1">SPB1-3</strain>
    </source>
</reference>
<organism evidence="1 2">
    <name type="scientific">Lentilactobacillus terminaliae</name>
    <dbReference type="NCBI Taxonomy" id="3003483"/>
    <lineage>
        <taxon>Bacteria</taxon>
        <taxon>Bacillati</taxon>
        <taxon>Bacillota</taxon>
        <taxon>Bacilli</taxon>
        <taxon>Lactobacillales</taxon>
        <taxon>Lactobacillaceae</taxon>
        <taxon>Lentilactobacillus</taxon>
    </lineage>
</organism>
<evidence type="ECO:0000313" key="2">
    <source>
        <dbReference type="Proteomes" id="UP001149860"/>
    </source>
</evidence>
<gene>
    <name evidence="1" type="ORF">O0236_007140</name>
</gene>
<proteinExistence type="predicted"/>
<name>A0ACD5DCV0_9LACO</name>
<sequence>MDLDMTVKLGDYDSHSGMKHIEVIIGGFFGGYLDQRSENGPWYFTANKNVSYGPYIAWKNGDLQKPVKLSKSGKKSLEMIQEAVNKPDYGLIGKQTGIIGGTLFNK</sequence>
<evidence type="ECO:0000313" key="1">
    <source>
        <dbReference type="EMBL" id="XFD39204.1"/>
    </source>
</evidence>
<dbReference type="EMBL" id="CP168151">
    <property type="protein sequence ID" value="XFD39204.1"/>
    <property type="molecule type" value="Genomic_DNA"/>
</dbReference>
<keyword evidence="2" id="KW-1185">Reference proteome</keyword>
<dbReference type="Proteomes" id="UP001149860">
    <property type="component" value="Chromosome"/>
</dbReference>
<protein>
    <submittedName>
        <fullName evidence="1">Uncharacterized protein</fullName>
    </submittedName>
</protein>